<organism evidence="2 3">
    <name type="scientific">Cryptosporidium xiaoi</name>
    <dbReference type="NCBI Taxonomy" id="659607"/>
    <lineage>
        <taxon>Eukaryota</taxon>
        <taxon>Sar</taxon>
        <taxon>Alveolata</taxon>
        <taxon>Apicomplexa</taxon>
        <taxon>Conoidasida</taxon>
        <taxon>Coccidia</taxon>
        <taxon>Eucoccidiorida</taxon>
        <taxon>Eimeriorina</taxon>
        <taxon>Cryptosporidiidae</taxon>
        <taxon>Cryptosporidium</taxon>
    </lineage>
</organism>
<evidence type="ECO:0000313" key="2">
    <source>
        <dbReference type="EMBL" id="KAK6590724.1"/>
    </source>
</evidence>
<feature type="domain" description="Transcription factor CBF/NF-Y/archaeal histone" evidence="1">
    <location>
        <begin position="9"/>
        <end position="57"/>
    </location>
</feature>
<dbReference type="AlphaFoldDB" id="A0AAV9Y2D4"/>
<dbReference type="Proteomes" id="UP001311799">
    <property type="component" value="Unassembled WGS sequence"/>
</dbReference>
<accession>A0AAV9Y2D4</accession>
<evidence type="ECO:0000259" key="1">
    <source>
        <dbReference type="Pfam" id="PF00808"/>
    </source>
</evidence>
<evidence type="ECO:0000313" key="3">
    <source>
        <dbReference type="Proteomes" id="UP001311799"/>
    </source>
</evidence>
<dbReference type="SUPFAM" id="SSF47113">
    <property type="entry name" value="Histone-fold"/>
    <property type="match status" value="1"/>
</dbReference>
<name>A0AAV9Y2D4_9CRYT</name>
<dbReference type="InterPro" id="IPR003958">
    <property type="entry name" value="CBFA_NFYB_domain"/>
</dbReference>
<reference evidence="2 3" key="1">
    <citation type="submission" date="2023-10" db="EMBL/GenBank/DDBJ databases">
        <title>Comparative genomics analysis reveals potential genetic determinants of host preference in Cryptosporidium xiaoi.</title>
        <authorList>
            <person name="Xiao L."/>
            <person name="Li J."/>
        </authorList>
    </citation>
    <scope>NUCLEOTIDE SEQUENCE [LARGE SCALE GENOMIC DNA]</scope>
    <source>
        <strain evidence="2 3">52996</strain>
    </source>
</reference>
<gene>
    <name evidence="2" type="ORF">RS030_142093</name>
</gene>
<keyword evidence="3" id="KW-1185">Reference proteome</keyword>
<comment type="caution">
    <text evidence="2">The sequence shown here is derived from an EMBL/GenBank/DDBJ whole genome shotgun (WGS) entry which is preliminary data.</text>
</comment>
<dbReference type="Gene3D" id="1.10.20.10">
    <property type="entry name" value="Histone, subunit A"/>
    <property type="match status" value="1"/>
</dbReference>
<dbReference type="InterPro" id="IPR009072">
    <property type="entry name" value="Histone-fold"/>
</dbReference>
<dbReference type="GO" id="GO:0046982">
    <property type="term" value="F:protein heterodimerization activity"/>
    <property type="evidence" value="ECO:0007669"/>
    <property type="project" value="InterPro"/>
</dbReference>
<protein>
    <recommendedName>
        <fullName evidence="1">Transcription factor CBF/NF-Y/archaeal histone domain-containing protein</fullName>
    </recommendedName>
</protein>
<dbReference type="EMBL" id="JAWDEY010000005">
    <property type="protein sequence ID" value="KAK6590724.1"/>
    <property type="molecule type" value="Genomic_DNA"/>
</dbReference>
<proteinExistence type="predicted"/>
<dbReference type="Pfam" id="PF00808">
    <property type="entry name" value="CBFD_NFYB_HMF"/>
    <property type="match status" value="1"/>
</dbReference>
<sequence>MDAKYTDLQFPDSLVSRIIKSHLGSNTRISKDAIKLISRCSLLFAIYLATISSSIKGKKRQLVQDSQIEEIIRTFDFKRNSNNCSQAEDYASKHG</sequence>